<dbReference type="Proteomes" id="UP000799291">
    <property type="component" value="Unassembled WGS sequence"/>
</dbReference>
<name>A0A6G1ISV6_9PLEO</name>
<sequence>MSCATLAVQEIAKTLSRDAVVLVVLYYGTERTSTNRYATLFNYVLTNFPLTVSKTPLTHDVPNTNYKGYFEAKSYDKEVLTGGPETVGDQVVCRTFCNDKKNGGQFKYFSIEGTTCRCGKFISSWRLQKLGECDTACTGVGKTTQECGGTGHISLWKNRKACLPSMLVVQCFPLTLSLAPRQEAHLAPEPPAFGPRRCCRPSPLVDGRRAQLQARQAPQAPLRVQGQAVRSG</sequence>
<dbReference type="EMBL" id="MU005592">
    <property type="protein sequence ID" value="KAF2681337.1"/>
    <property type="molecule type" value="Genomic_DNA"/>
</dbReference>
<evidence type="ECO:0000313" key="3">
    <source>
        <dbReference type="Proteomes" id="UP000799291"/>
    </source>
</evidence>
<dbReference type="AlphaFoldDB" id="A0A6G1ISV6"/>
<reference evidence="2" key="1">
    <citation type="journal article" date="2020" name="Stud. Mycol.">
        <title>101 Dothideomycetes genomes: a test case for predicting lifestyles and emergence of pathogens.</title>
        <authorList>
            <person name="Haridas S."/>
            <person name="Albert R."/>
            <person name="Binder M."/>
            <person name="Bloem J."/>
            <person name="Labutti K."/>
            <person name="Salamov A."/>
            <person name="Andreopoulos B."/>
            <person name="Baker S."/>
            <person name="Barry K."/>
            <person name="Bills G."/>
            <person name="Bluhm B."/>
            <person name="Cannon C."/>
            <person name="Castanera R."/>
            <person name="Culley D."/>
            <person name="Daum C."/>
            <person name="Ezra D."/>
            <person name="Gonzalez J."/>
            <person name="Henrissat B."/>
            <person name="Kuo A."/>
            <person name="Liang C."/>
            <person name="Lipzen A."/>
            <person name="Lutzoni F."/>
            <person name="Magnuson J."/>
            <person name="Mondo S."/>
            <person name="Nolan M."/>
            <person name="Ohm R."/>
            <person name="Pangilinan J."/>
            <person name="Park H.-J."/>
            <person name="Ramirez L."/>
            <person name="Alfaro M."/>
            <person name="Sun H."/>
            <person name="Tritt A."/>
            <person name="Yoshinaga Y."/>
            <person name="Zwiers L.-H."/>
            <person name="Turgeon B."/>
            <person name="Goodwin S."/>
            <person name="Spatafora J."/>
            <person name="Crous P."/>
            <person name="Grigoriev I."/>
        </authorList>
    </citation>
    <scope>NUCLEOTIDE SEQUENCE</scope>
    <source>
        <strain evidence="2">CBS 122367</strain>
    </source>
</reference>
<evidence type="ECO:0000313" key="2">
    <source>
        <dbReference type="EMBL" id="KAF2681337.1"/>
    </source>
</evidence>
<feature type="compositionally biased region" description="Low complexity" evidence="1">
    <location>
        <begin position="210"/>
        <end position="223"/>
    </location>
</feature>
<keyword evidence="3" id="KW-1185">Reference proteome</keyword>
<evidence type="ECO:0008006" key="4">
    <source>
        <dbReference type="Google" id="ProtNLM"/>
    </source>
</evidence>
<accession>A0A6G1ISV6</accession>
<proteinExistence type="predicted"/>
<evidence type="ECO:0000256" key="1">
    <source>
        <dbReference type="SAM" id="MobiDB-lite"/>
    </source>
</evidence>
<protein>
    <recommendedName>
        <fullName evidence="4">WSC domain-containing protein</fullName>
    </recommendedName>
</protein>
<gene>
    <name evidence="2" type="ORF">K458DRAFT_406679</name>
</gene>
<organism evidence="2 3">
    <name type="scientific">Lentithecium fluviatile CBS 122367</name>
    <dbReference type="NCBI Taxonomy" id="1168545"/>
    <lineage>
        <taxon>Eukaryota</taxon>
        <taxon>Fungi</taxon>
        <taxon>Dikarya</taxon>
        <taxon>Ascomycota</taxon>
        <taxon>Pezizomycotina</taxon>
        <taxon>Dothideomycetes</taxon>
        <taxon>Pleosporomycetidae</taxon>
        <taxon>Pleosporales</taxon>
        <taxon>Massarineae</taxon>
        <taxon>Lentitheciaceae</taxon>
        <taxon>Lentithecium</taxon>
    </lineage>
</organism>
<feature type="region of interest" description="Disordered" evidence="1">
    <location>
        <begin position="210"/>
        <end position="232"/>
    </location>
</feature>